<dbReference type="GO" id="GO:0006508">
    <property type="term" value="P:proteolysis"/>
    <property type="evidence" value="ECO:0007669"/>
    <property type="project" value="UniProtKB-KW"/>
</dbReference>
<sequence>MDAWLWWLIGAFVLAVIEMFALELVFIMLAGGALAGGATAAAGGPVWLQIIVACTVSLLLLALLRPWLVQNLRQRTPLVETNAAAHVGRTAVVVAEVTETGGRVKLAGEVWSARLVDDGLPNSSGRVPAGVEVRVVTIDGATAVVAPAGTPSSNPDSSGTGLLP</sequence>
<dbReference type="GO" id="GO:0008233">
    <property type="term" value="F:peptidase activity"/>
    <property type="evidence" value="ECO:0007669"/>
    <property type="project" value="UniProtKB-KW"/>
</dbReference>
<dbReference type="PANTHER" id="PTHR33507:SF3">
    <property type="entry name" value="INNER MEMBRANE PROTEIN YBBJ"/>
    <property type="match status" value="1"/>
</dbReference>
<gene>
    <name evidence="7" type="ORF">HDG69_002908</name>
</gene>
<accession>A0ABX2A9D3</accession>
<evidence type="ECO:0000256" key="3">
    <source>
        <dbReference type="ARBA" id="ARBA00022989"/>
    </source>
</evidence>
<evidence type="ECO:0000256" key="2">
    <source>
        <dbReference type="ARBA" id="ARBA00022692"/>
    </source>
</evidence>
<keyword evidence="7" id="KW-0645">Protease</keyword>
<dbReference type="Gene3D" id="2.40.50.140">
    <property type="entry name" value="Nucleic acid-binding proteins"/>
    <property type="match status" value="1"/>
</dbReference>
<dbReference type="InterPro" id="IPR012340">
    <property type="entry name" value="NA-bd_OB-fold"/>
</dbReference>
<dbReference type="EMBL" id="JABEZU010000003">
    <property type="protein sequence ID" value="NOV98323.1"/>
    <property type="molecule type" value="Genomic_DNA"/>
</dbReference>
<feature type="domain" description="NfeD-like C-terminal" evidence="6">
    <location>
        <begin position="84"/>
        <end position="147"/>
    </location>
</feature>
<dbReference type="InterPro" id="IPR002810">
    <property type="entry name" value="NfeD-like_C"/>
</dbReference>
<protein>
    <submittedName>
        <fullName evidence="7">Membrane protein implicated in regulation of membrane protease activity</fullName>
    </submittedName>
</protein>
<name>A0ABX2A9D3_9MICO</name>
<proteinExistence type="predicted"/>
<keyword evidence="7" id="KW-0378">Hydrolase</keyword>
<dbReference type="PANTHER" id="PTHR33507">
    <property type="entry name" value="INNER MEMBRANE PROTEIN YBBJ"/>
    <property type="match status" value="1"/>
</dbReference>
<keyword evidence="3 5" id="KW-1133">Transmembrane helix</keyword>
<evidence type="ECO:0000313" key="7">
    <source>
        <dbReference type="EMBL" id="NOV98323.1"/>
    </source>
</evidence>
<dbReference type="InterPro" id="IPR052165">
    <property type="entry name" value="Membrane_assoc_protease"/>
</dbReference>
<keyword evidence="2 5" id="KW-0812">Transmembrane</keyword>
<feature type="transmembrane region" description="Helical" evidence="5">
    <location>
        <begin position="46"/>
        <end position="68"/>
    </location>
</feature>
<evidence type="ECO:0000256" key="1">
    <source>
        <dbReference type="ARBA" id="ARBA00004141"/>
    </source>
</evidence>
<organism evidence="7 8">
    <name type="scientific">Isoptericola halotolerans</name>
    <dbReference type="NCBI Taxonomy" id="300560"/>
    <lineage>
        <taxon>Bacteria</taxon>
        <taxon>Bacillati</taxon>
        <taxon>Actinomycetota</taxon>
        <taxon>Actinomycetes</taxon>
        <taxon>Micrococcales</taxon>
        <taxon>Promicromonosporaceae</taxon>
        <taxon>Isoptericola</taxon>
    </lineage>
</organism>
<reference evidence="7 8" key="1">
    <citation type="submission" date="2020-05" db="EMBL/GenBank/DDBJ databases">
        <title>Genomic Encyclopedia of Type Strains, Phase III (KMG-III): the genomes of soil and plant-associated and newly described type strains.</title>
        <authorList>
            <person name="Whitman W."/>
        </authorList>
    </citation>
    <scope>NUCLEOTIDE SEQUENCE [LARGE SCALE GENOMIC DNA]</scope>
    <source>
        <strain evidence="7 8">KCTC 19046</strain>
    </source>
</reference>
<keyword evidence="4 5" id="KW-0472">Membrane</keyword>
<keyword evidence="8" id="KW-1185">Reference proteome</keyword>
<dbReference type="Proteomes" id="UP000757540">
    <property type="component" value="Unassembled WGS sequence"/>
</dbReference>
<evidence type="ECO:0000256" key="5">
    <source>
        <dbReference type="SAM" id="Phobius"/>
    </source>
</evidence>
<dbReference type="RefSeq" id="WP_171784524.1">
    <property type="nucleotide sequence ID" value="NZ_BAAAML010000001.1"/>
</dbReference>
<evidence type="ECO:0000259" key="6">
    <source>
        <dbReference type="Pfam" id="PF01957"/>
    </source>
</evidence>
<evidence type="ECO:0000313" key="8">
    <source>
        <dbReference type="Proteomes" id="UP000757540"/>
    </source>
</evidence>
<comment type="caution">
    <text evidence="7">The sequence shown here is derived from an EMBL/GenBank/DDBJ whole genome shotgun (WGS) entry which is preliminary data.</text>
</comment>
<evidence type="ECO:0000256" key="4">
    <source>
        <dbReference type="ARBA" id="ARBA00023136"/>
    </source>
</evidence>
<dbReference type="Pfam" id="PF01957">
    <property type="entry name" value="NfeD"/>
    <property type="match status" value="1"/>
</dbReference>
<comment type="subcellular location">
    <subcellularLocation>
        <location evidence="1">Membrane</location>
        <topology evidence="1">Multi-pass membrane protein</topology>
    </subcellularLocation>
</comment>
<feature type="transmembrane region" description="Helical" evidence="5">
    <location>
        <begin position="6"/>
        <end position="34"/>
    </location>
</feature>